<dbReference type="Gramene" id="OMERI06G11540.1">
    <property type="protein sequence ID" value="OMERI06G11540.1"/>
    <property type="gene ID" value="OMERI06G11540"/>
</dbReference>
<organism evidence="2">
    <name type="scientific">Oryza meridionalis</name>
    <dbReference type="NCBI Taxonomy" id="40149"/>
    <lineage>
        <taxon>Eukaryota</taxon>
        <taxon>Viridiplantae</taxon>
        <taxon>Streptophyta</taxon>
        <taxon>Embryophyta</taxon>
        <taxon>Tracheophyta</taxon>
        <taxon>Spermatophyta</taxon>
        <taxon>Magnoliopsida</taxon>
        <taxon>Liliopsida</taxon>
        <taxon>Poales</taxon>
        <taxon>Poaceae</taxon>
        <taxon>BOP clade</taxon>
        <taxon>Oryzoideae</taxon>
        <taxon>Oryzeae</taxon>
        <taxon>Oryzinae</taxon>
        <taxon>Oryza</taxon>
    </lineage>
</organism>
<accession>A0A0E0E046</accession>
<dbReference type="HOGENOM" id="CLU_2112798_0_0_1"/>
<reference evidence="2" key="1">
    <citation type="submission" date="2015-04" db="UniProtKB">
        <authorList>
            <consortium name="EnsemblPlants"/>
        </authorList>
    </citation>
    <scope>IDENTIFICATION</scope>
</reference>
<proteinExistence type="predicted"/>
<evidence type="ECO:0000313" key="3">
    <source>
        <dbReference type="Proteomes" id="UP000008021"/>
    </source>
</evidence>
<evidence type="ECO:0000256" key="1">
    <source>
        <dbReference type="SAM" id="MobiDB-lite"/>
    </source>
</evidence>
<sequence length="115" mass="12794">MYSCIVNRATAITFPIHLLPRLLPSLLPSPCVVNGGGGRARDDDAVLAYSRPHCADRMYMSAACLATLLMRLVLRHVGRMPPSPSQRPLYFARSARARRRRAARPPPACARGRWQ</sequence>
<feature type="region of interest" description="Disordered" evidence="1">
    <location>
        <begin position="96"/>
        <end position="115"/>
    </location>
</feature>
<keyword evidence="3" id="KW-1185">Reference proteome</keyword>
<reference evidence="2" key="2">
    <citation type="submission" date="2018-05" db="EMBL/GenBank/DDBJ databases">
        <title>OmerRS3 (Oryza meridionalis Reference Sequence Version 3).</title>
        <authorList>
            <person name="Zhang J."/>
            <person name="Kudrna D."/>
            <person name="Lee S."/>
            <person name="Talag J."/>
            <person name="Welchert J."/>
            <person name="Wing R.A."/>
        </authorList>
    </citation>
    <scope>NUCLEOTIDE SEQUENCE [LARGE SCALE GENOMIC DNA]</scope>
    <source>
        <strain evidence="2">cv. OR44</strain>
    </source>
</reference>
<name>A0A0E0E046_9ORYZ</name>
<dbReference type="Proteomes" id="UP000008021">
    <property type="component" value="Chromosome 6"/>
</dbReference>
<dbReference type="AlphaFoldDB" id="A0A0E0E046"/>
<evidence type="ECO:0000313" key="2">
    <source>
        <dbReference type="EnsemblPlants" id="OMERI06G11540.1"/>
    </source>
</evidence>
<dbReference type="EnsemblPlants" id="OMERI06G11540.1">
    <property type="protein sequence ID" value="OMERI06G11540.1"/>
    <property type="gene ID" value="OMERI06G11540"/>
</dbReference>
<protein>
    <submittedName>
        <fullName evidence="2">Uncharacterized protein</fullName>
    </submittedName>
</protein>